<evidence type="ECO:0000256" key="1">
    <source>
        <dbReference type="ARBA" id="ARBA00007613"/>
    </source>
</evidence>
<dbReference type="Pfam" id="PF02321">
    <property type="entry name" value="OEP"/>
    <property type="match status" value="2"/>
</dbReference>
<sequence length="487" mass="51910">MRRRSELALLVGLLLAGLTGCAVGPDFQAPRAALPARWGHADTVAIADADETPDVAWWKAFNDPVLNGLLARVARANLDVQAAAARLMQARAALGVADAGRLPGVNADASYRHARSSAHGLADVSNRAGEADYDLWQGGADAAWEIDLWGRVRRQSEMAGAAVEASAELQRDVLLAALAATAQDYVSLRGVQAEREIVARNLAIARHSQALTQRRYDDGVATGVDVAEAAAQVSTIEARLPALDNRADRQINALSRLLALPPAALAGELRAAAPIPAPPALARVGLPAELARRRPDIRAAEARLHEATAGIGVAVADFYPRITLSGDFGLQALQLNELGDWGARIFGIGPVLRVPLFDGGRLRGQLALSQARQQEAMIDYQRTVLRAWHEVDDALGDYGALRRQREKLAEAVARNETTLAQARRQYLAGAVDFLDVLALQKDLLATQQDLARNDAGIDLALVRLFKALGGGWEADLPVAAANLHGDS</sequence>
<keyword evidence="2" id="KW-0564">Palmitate</keyword>
<dbReference type="AlphaFoldDB" id="A0A261SAB8"/>
<dbReference type="SUPFAM" id="SSF56954">
    <property type="entry name" value="Outer membrane efflux proteins (OEP)"/>
    <property type="match status" value="1"/>
</dbReference>
<keyword evidence="2" id="KW-0812">Transmembrane</keyword>
<keyword evidence="4" id="KW-1185">Reference proteome</keyword>
<dbReference type="PROSITE" id="PS51257">
    <property type="entry name" value="PROKAR_LIPOPROTEIN"/>
    <property type="match status" value="1"/>
</dbReference>
<evidence type="ECO:0000313" key="4">
    <source>
        <dbReference type="Proteomes" id="UP000216020"/>
    </source>
</evidence>
<dbReference type="NCBIfam" id="TIGR01845">
    <property type="entry name" value="outer_NodT"/>
    <property type="match status" value="1"/>
</dbReference>
<protein>
    <submittedName>
        <fullName evidence="3">RND transporter</fullName>
    </submittedName>
</protein>
<dbReference type="PANTHER" id="PTHR30203:SF25">
    <property type="entry name" value="OUTER MEMBRANE PROTEIN-RELATED"/>
    <property type="match status" value="1"/>
</dbReference>
<accession>A0A261SAB8</accession>
<dbReference type="InterPro" id="IPR010131">
    <property type="entry name" value="MdtP/NodT-like"/>
</dbReference>
<name>A0A261SAB8_9BORD</name>
<keyword evidence="2" id="KW-1134">Transmembrane beta strand</keyword>
<dbReference type="GO" id="GO:0015562">
    <property type="term" value="F:efflux transmembrane transporter activity"/>
    <property type="evidence" value="ECO:0007669"/>
    <property type="project" value="InterPro"/>
</dbReference>
<keyword evidence="2" id="KW-0449">Lipoprotein</keyword>
<dbReference type="GO" id="GO:0005886">
    <property type="term" value="C:plasma membrane"/>
    <property type="evidence" value="ECO:0007669"/>
    <property type="project" value="UniProtKB-SubCell"/>
</dbReference>
<reference evidence="4" key="1">
    <citation type="submission" date="2017-05" db="EMBL/GenBank/DDBJ databases">
        <title>Complete and WGS of Bordetella genogroups.</title>
        <authorList>
            <person name="Spilker T."/>
            <person name="Lipuma J."/>
        </authorList>
    </citation>
    <scope>NUCLEOTIDE SEQUENCE [LARGE SCALE GENOMIC DNA]</scope>
    <source>
        <strain evidence="4">AU16122</strain>
    </source>
</reference>
<gene>
    <name evidence="3" type="ORF">CAL29_12505</name>
</gene>
<dbReference type="PANTHER" id="PTHR30203">
    <property type="entry name" value="OUTER MEMBRANE CATION EFFLUX PROTEIN"/>
    <property type="match status" value="1"/>
</dbReference>
<dbReference type="RefSeq" id="WP_094853342.1">
    <property type="nucleotide sequence ID" value="NZ_NEVM01000002.1"/>
</dbReference>
<dbReference type="EMBL" id="NEVM01000002">
    <property type="protein sequence ID" value="OZI34344.1"/>
    <property type="molecule type" value="Genomic_DNA"/>
</dbReference>
<dbReference type="Gene3D" id="2.20.200.10">
    <property type="entry name" value="Outer membrane efflux proteins (OEP)"/>
    <property type="match status" value="1"/>
</dbReference>
<organism evidence="3 4">
    <name type="scientific">Bordetella genomosp. 10</name>
    <dbReference type="NCBI Taxonomy" id="1416804"/>
    <lineage>
        <taxon>Bacteria</taxon>
        <taxon>Pseudomonadati</taxon>
        <taxon>Pseudomonadota</taxon>
        <taxon>Betaproteobacteria</taxon>
        <taxon>Burkholderiales</taxon>
        <taxon>Alcaligenaceae</taxon>
        <taxon>Bordetella</taxon>
    </lineage>
</organism>
<keyword evidence="2" id="KW-0472">Membrane</keyword>
<comment type="caution">
    <text evidence="3">The sequence shown here is derived from an EMBL/GenBank/DDBJ whole genome shotgun (WGS) entry which is preliminary data.</text>
</comment>
<dbReference type="Gene3D" id="1.20.1600.10">
    <property type="entry name" value="Outer membrane efflux proteins (OEP)"/>
    <property type="match status" value="1"/>
</dbReference>
<dbReference type="Proteomes" id="UP000216020">
    <property type="component" value="Unassembled WGS sequence"/>
</dbReference>
<evidence type="ECO:0000313" key="3">
    <source>
        <dbReference type="EMBL" id="OZI34344.1"/>
    </source>
</evidence>
<proteinExistence type="inferred from homology"/>
<dbReference type="InterPro" id="IPR003423">
    <property type="entry name" value="OMP_efflux"/>
</dbReference>
<comment type="subcellular location">
    <subcellularLocation>
        <location evidence="2">Cell membrane</location>
        <topology evidence="2">Lipid-anchor</topology>
    </subcellularLocation>
</comment>
<evidence type="ECO:0000256" key="2">
    <source>
        <dbReference type="RuleBase" id="RU362097"/>
    </source>
</evidence>
<dbReference type="OrthoDB" id="9770517at2"/>
<comment type="similarity">
    <text evidence="1 2">Belongs to the outer membrane factor (OMF) (TC 1.B.17) family.</text>
</comment>